<reference evidence="2" key="1">
    <citation type="journal article" date="2020" name="Stud. Mycol.">
        <title>101 Dothideomycetes genomes: a test case for predicting lifestyles and emergence of pathogens.</title>
        <authorList>
            <person name="Haridas S."/>
            <person name="Albert R."/>
            <person name="Binder M."/>
            <person name="Bloem J."/>
            <person name="Labutti K."/>
            <person name="Salamov A."/>
            <person name="Andreopoulos B."/>
            <person name="Baker S."/>
            <person name="Barry K."/>
            <person name="Bills G."/>
            <person name="Bluhm B."/>
            <person name="Cannon C."/>
            <person name="Castanera R."/>
            <person name="Culley D."/>
            <person name="Daum C."/>
            <person name="Ezra D."/>
            <person name="Gonzalez J."/>
            <person name="Henrissat B."/>
            <person name="Kuo A."/>
            <person name="Liang C."/>
            <person name="Lipzen A."/>
            <person name="Lutzoni F."/>
            <person name="Magnuson J."/>
            <person name="Mondo S."/>
            <person name="Nolan M."/>
            <person name="Ohm R."/>
            <person name="Pangilinan J."/>
            <person name="Park H.-J."/>
            <person name="Ramirez L."/>
            <person name="Alfaro M."/>
            <person name="Sun H."/>
            <person name="Tritt A."/>
            <person name="Yoshinaga Y."/>
            <person name="Zwiers L.-H."/>
            <person name="Turgeon B."/>
            <person name="Goodwin S."/>
            <person name="Spatafora J."/>
            <person name="Crous P."/>
            <person name="Grigoriev I."/>
        </authorList>
    </citation>
    <scope>NUCLEOTIDE SEQUENCE</scope>
    <source>
        <strain evidence="2">SCOH1-5</strain>
    </source>
</reference>
<dbReference type="OrthoDB" id="3645675at2759"/>
<proteinExistence type="predicted"/>
<dbReference type="AlphaFoldDB" id="A0A6A6FS06"/>
<evidence type="ECO:0000256" key="1">
    <source>
        <dbReference type="SAM" id="MobiDB-lite"/>
    </source>
</evidence>
<feature type="compositionally biased region" description="Acidic residues" evidence="1">
    <location>
        <begin position="65"/>
        <end position="75"/>
    </location>
</feature>
<sequence>MAALLVVLGGAMLAERVEKSKEKKRLKKELDEMRYQELVEETGRRLSRTDSSGGQVIRNGRREGDGDDVACEDGEERGGGRLPGYEVVGSRRDSAVDDGRQRRGGEEEVERRRSLTRQSDGSRKRKGIKGIFGKK</sequence>
<dbReference type="EMBL" id="ML992664">
    <property type="protein sequence ID" value="KAF2216201.1"/>
    <property type="molecule type" value="Genomic_DNA"/>
</dbReference>
<gene>
    <name evidence="2" type="ORF">CERZMDRAFT_81354</name>
</gene>
<keyword evidence="3" id="KW-1185">Reference proteome</keyword>
<evidence type="ECO:0000313" key="3">
    <source>
        <dbReference type="Proteomes" id="UP000799539"/>
    </source>
</evidence>
<protein>
    <submittedName>
        <fullName evidence="2">Uncharacterized protein</fullName>
    </submittedName>
</protein>
<accession>A0A6A6FS06</accession>
<feature type="compositionally biased region" description="Basic residues" evidence="1">
    <location>
        <begin position="123"/>
        <end position="135"/>
    </location>
</feature>
<evidence type="ECO:0000313" key="2">
    <source>
        <dbReference type="EMBL" id="KAF2216201.1"/>
    </source>
</evidence>
<dbReference type="Proteomes" id="UP000799539">
    <property type="component" value="Unassembled WGS sequence"/>
</dbReference>
<organism evidence="2 3">
    <name type="scientific">Cercospora zeae-maydis SCOH1-5</name>
    <dbReference type="NCBI Taxonomy" id="717836"/>
    <lineage>
        <taxon>Eukaryota</taxon>
        <taxon>Fungi</taxon>
        <taxon>Dikarya</taxon>
        <taxon>Ascomycota</taxon>
        <taxon>Pezizomycotina</taxon>
        <taxon>Dothideomycetes</taxon>
        <taxon>Dothideomycetidae</taxon>
        <taxon>Mycosphaerellales</taxon>
        <taxon>Mycosphaerellaceae</taxon>
        <taxon>Cercospora</taxon>
    </lineage>
</organism>
<feature type="compositionally biased region" description="Basic and acidic residues" evidence="1">
    <location>
        <begin position="89"/>
        <end position="113"/>
    </location>
</feature>
<name>A0A6A6FS06_9PEZI</name>
<feature type="region of interest" description="Disordered" evidence="1">
    <location>
        <begin position="40"/>
        <end position="135"/>
    </location>
</feature>